<name>A0A917UKE1_9ACTN</name>
<feature type="region of interest" description="Disordered" evidence="1">
    <location>
        <begin position="1"/>
        <end position="30"/>
    </location>
</feature>
<dbReference type="AlphaFoldDB" id="A0A917UKE1"/>
<evidence type="ECO:0000256" key="1">
    <source>
        <dbReference type="SAM" id="MobiDB-lite"/>
    </source>
</evidence>
<proteinExistence type="predicted"/>
<sequence>MIDAVATDSNSTPSNDKPRRARRTRMTGPERRHQLLETGRTIRRTVFRVRRNKAALLIAAA</sequence>
<keyword evidence="3" id="KW-1185">Reference proteome</keyword>
<gene>
    <name evidence="2" type="ORF">GCM10010121_087770</name>
</gene>
<dbReference type="EMBL" id="BMQA01000076">
    <property type="protein sequence ID" value="GGJ63622.1"/>
    <property type="molecule type" value="Genomic_DNA"/>
</dbReference>
<accession>A0A917UKE1</accession>
<reference evidence="2" key="1">
    <citation type="journal article" date="2014" name="Int. J. Syst. Evol. Microbiol.">
        <title>Complete genome sequence of Corynebacterium casei LMG S-19264T (=DSM 44701T), isolated from a smear-ripened cheese.</title>
        <authorList>
            <consortium name="US DOE Joint Genome Institute (JGI-PGF)"/>
            <person name="Walter F."/>
            <person name="Albersmeier A."/>
            <person name="Kalinowski J."/>
            <person name="Ruckert C."/>
        </authorList>
    </citation>
    <scope>NUCLEOTIDE SEQUENCE</scope>
    <source>
        <strain evidence="2">JCM 3086</strain>
    </source>
</reference>
<reference evidence="2" key="2">
    <citation type="submission" date="2020-09" db="EMBL/GenBank/DDBJ databases">
        <authorList>
            <person name="Sun Q."/>
            <person name="Ohkuma M."/>
        </authorList>
    </citation>
    <scope>NUCLEOTIDE SEQUENCE</scope>
    <source>
        <strain evidence="2">JCM 3086</strain>
    </source>
</reference>
<dbReference type="Proteomes" id="UP000657574">
    <property type="component" value="Unassembled WGS sequence"/>
</dbReference>
<evidence type="ECO:0000313" key="2">
    <source>
        <dbReference type="EMBL" id="GGJ63622.1"/>
    </source>
</evidence>
<comment type="caution">
    <text evidence="2">The sequence shown here is derived from an EMBL/GenBank/DDBJ whole genome shotgun (WGS) entry which is preliminary data.</text>
</comment>
<organism evidence="2 3">
    <name type="scientific">Streptomyces brasiliensis</name>
    <dbReference type="NCBI Taxonomy" id="1954"/>
    <lineage>
        <taxon>Bacteria</taxon>
        <taxon>Bacillati</taxon>
        <taxon>Actinomycetota</taxon>
        <taxon>Actinomycetes</taxon>
        <taxon>Kitasatosporales</taxon>
        <taxon>Streptomycetaceae</taxon>
        <taxon>Streptomyces</taxon>
    </lineage>
</organism>
<evidence type="ECO:0000313" key="3">
    <source>
        <dbReference type="Proteomes" id="UP000657574"/>
    </source>
</evidence>
<protein>
    <submittedName>
        <fullName evidence="2">Uncharacterized protein</fullName>
    </submittedName>
</protein>